<comment type="cofactor">
    <cofactor evidence="1">
        <name>(6R)-5,10-methylene-5,6,7,8-tetrahydrofolate</name>
        <dbReference type="ChEBI" id="CHEBI:15636"/>
    </cofactor>
</comment>
<keyword evidence="8" id="KW-1185">Reference proteome</keyword>
<evidence type="ECO:0000256" key="1">
    <source>
        <dbReference type="ARBA" id="ARBA00001932"/>
    </source>
</evidence>
<reference evidence="7 8" key="1">
    <citation type="submission" date="2023-04" db="EMBL/GenBank/DDBJ databases">
        <title>Jannaschia ovalis sp. nov., a marine bacterium isolated from sea tidal flat.</title>
        <authorList>
            <person name="Kwon D.Y."/>
            <person name="Kim J.-J."/>
        </authorList>
    </citation>
    <scope>NUCLEOTIDE SEQUENCE [LARGE SCALE GENOMIC DNA]</scope>
    <source>
        <strain evidence="7 8">GRR-S6-38</strain>
    </source>
</reference>
<dbReference type="PANTHER" id="PTHR11455:SF9">
    <property type="entry name" value="CRYPTOCHROME CIRCADIAN CLOCK 5 ISOFORM X1"/>
    <property type="match status" value="1"/>
</dbReference>
<dbReference type="InterPro" id="IPR036155">
    <property type="entry name" value="Crypto/Photolyase_N_sf"/>
</dbReference>
<proteinExistence type="predicted"/>
<dbReference type="InterPro" id="IPR006050">
    <property type="entry name" value="DNA_photolyase_N"/>
</dbReference>
<organism evidence="7 8">
    <name type="scientific">Jannaschia ovalis</name>
    <dbReference type="NCBI Taxonomy" id="3038773"/>
    <lineage>
        <taxon>Bacteria</taxon>
        <taxon>Pseudomonadati</taxon>
        <taxon>Pseudomonadota</taxon>
        <taxon>Alphaproteobacteria</taxon>
        <taxon>Rhodobacterales</taxon>
        <taxon>Roseobacteraceae</taxon>
        <taxon>Jannaschia</taxon>
    </lineage>
</organism>
<dbReference type="PROSITE" id="PS51645">
    <property type="entry name" value="PHR_CRY_ALPHA_BETA"/>
    <property type="match status" value="1"/>
</dbReference>
<accession>A0ABY8LFJ0</accession>
<dbReference type="InterPro" id="IPR002081">
    <property type="entry name" value="Cryptochrome/DNA_photolyase_1"/>
</dbReference>
<evidence type="ECO:0000256" key="4">
    <source>
        <dbReference type="ARBA" id="ARBA00022827"/>
    </source>
</evidence>
<keyword evidence="3" id="KW-0285">Flavoprotein</keyword>
<feature type="region of interest" description="Disordered" evidence="5">
    <location>
        <begin position="297"/>
        <end position="319"/>
    </location>
</feature>
<keyword evidence="4" id="KW-0274">FAD</keyword>
<evidence type="ECO:0000313" key="7">
    <source>
        <dbReference type="EMBL" id="WGH78875.1"/>
    </source>
</evidence>
<dbReference type="SUPFAM" id="SSF48173">
    <property type="entry name" value="Cryptochrome/photolyase FAD-binding domain"/>
    <property type="match status" value="1"/>
</dbReference>
<dbReference type="Pfam" id="PF00875">
    <property type="entry name" value="DNA_photolyase"/>
    <property type="match status" value="1"/>
</dbReference>
<dbReference type="InterPro" id="IPR014729">
    <property type="entry name" value="Rossmann-like_a/b/a_fold"/>
</dbReference>
<evidence type="ECO:0000256" key="5">
    <source>
        <dbReference type="SAM" id="MobiDB-lite"/>
    </source>
</evidence>
<evidence type="ECO:0000259" key="6">
    <source>
        <dbReference type="PROSITE" id="PS51645"/>
    </source>
</evidence>
<sequence>MAPPVSILSLNHALRLPARPRGPAVAVFAVEPARWARPEASARQWRFVAEWLVELRAGLDARGVPLVVRRGPEAEVIAAIRAAPDAAPGSIPEAAALGLGFDPCPRRQRGGAAALAAARGDAARMAAHRAWGCVPVRGRARLAALAGAHALDSRPLLGVAAPASADDAGFAAWAAGRTGWSIVDAAMRRARASGVFAPGAAELAQALAVHVQGIEWRRAGTHLARLSTGFDSAPFWLAMQDAAGLTNADPGRLLARLARGAPSGGADALRAARAGLARRRACPIFQGSARDLAMRLGRPEPKPRRADARQIEMDLPWPE</sequence>
<protein>
    <submittedName>
        <fullName evidence="7">Deoxyribodipyrimidine photo-lyase</fullName>
        <ecNumber evidence="7">4.1.99.3</ecNumber>
    </submittedName>
</protein>
<dbReference type="EC" id="4.1.99.3" evidence="7"/>
<dbReference type="InterPro" id="IPR036134">
    <property type="entry name" value="Crypto/Photolyase_FAD-like_sf"/>
</dbReference>
<keyword evidence="7" id="KW-0456">Lyase</keyword>
<dbReference type="Gene3D" id="3.40.50.620">
    <property type="entry name" value="HUPs"/>
    <property type="match status" value="1"/>
</dbReference>
<evidence type="ECO:0000256" key="2">
    <source>
        <dbReference type="ARBA" id="ARBA00001974"/>
    </source>
</evidence>
<dbReference type="RefSeq" id="WP_279965626.1">
    <property type="nucleotide sequence ID" value="NZ_CP122537.1"/>
</dbReference>
<evidence type="ECO:0000313" key="8">
    <source>
        <dbReference type="Proteomes" id="UP001243420"/>
    </source>
</evidence>
<dbReference type="Gene3D" id="1.10.579.10">
    <property type="entry name" value="DNA Cyclobutane Dipyrimidine Photolyase, subunit A, domain 3"/>
    <property type="match status" value="1"/>
</dbReference>
<feature type="domain" description="Photolyase/cryptochrome alpha/beta" evidence="6">
    <location>
        <begin position="1"/>
        <end position="136"/>
    </location>
</feature>
<dbReference type="Pfam" id="PF03441">
    <property type="entry name" value="FAD_binding_7"/>
    <property type="match status" value="1"/>
</dbReference>
<evidence type="ECO:0000256" key="3">
    <source>
        <dbReference type="ARBA" id="ARBA00022630"/>
    </source>
</evidence>
<dbReference type="Proteomes" id="UP001243420">
    <property type="component" value="Chromosome"/>
</dbReference>
<dbReference type="PANTHER" id="PTHR11455">
    <property type="entry name" value="CRYPTOCHROME"/>
    <property type="match status" value="1"/>
</dbReference>
<dbReference type="GO" id="GO:0003904">
    <property type="term" value="F:deoxyribodipyrimidine photo-lyase activity"/>
    <property type="evidence" value="ECO:0007669"/>
    <property type="project" value="UniProtKB-EC"/>
</dbReference>
<gene>
    <name evidence="7" type="ORF">P8627_01030</name>
</gene>
<dbReference type="EMBL" id="CP122537">
    <property type="protein sequence ID" value="WGH78875.1"/>
    <property type="molecule type" value="Genomic_DNA"/>
</dbReference>
<dbReference type="SUPFAM" id="SSF52425">
    <property type="entry name" value="Cryptochrome/photolyase, N-terminal domain"/>
    <property type="match status" value="1"/>
</dbReference>
<comment type="cofactor">
    <cofactor evidence="2">
        <name>FAD</name>
        <dbReference type="ChEBI" id="CHEBI:57692"/>
    </cofactor>
</comment>
<feature type="compositionally biased region" description="Basic and acidic residues" evidence="5">
    <location>
        <begin position="297"/>
        <end position="312"/>
    </location>
</feature>
<dbReference type="InterPro" id="IPR005101">
    <property type="entry name" value="Cryptochr/Photolyase_FAD-bd"/>
</dbReference>
<name>A0ABY8LFJ0_9RHOB</name>